<accession>A0AAN6SC86</accession>
<feature type="region of interest" description="Disordered" evidence="1">
    <location>
        <begin position="837"/>
        <end position="925"/>
    </location>
</feature>
<evidence type="ECO:0000313" key="3">
    <source>
        <dbReference type="EMBL" id="KAK3948947.1"/>
    </source>
</evidence>
<feature type="compositionally biased region" description="Low complexity" evidence="1">
    <location>
        <begin position="889"/>
        <end position="901"/>
    </location>
</feature>
<feature type="domain" description="Heterokaryon incompatibility" evidence="2">
    <location>
        <begin position="374"/>
        <end position="489"/>
    </location>
</feature>
<evidence type="ECO:0000256" key="1">
    <source>
        <dbReference type="SAM" id="MobiDB-lite"/>
    </source>
</evidence>
<dbReference type="PANTHER" id="PTHR33112">
    <property type="entry name" value="DOMAIN PROTEIN, PUTATIVE-RELATED"/>
    <property type="match status" value="1"/>
</dbReference>
<sequence>MFTTIQNPAFHCKGKRRQLAASPDTACSKVEFQSGSGGFKVAPSSRSRSRSHQGSYEAVLEYFTSSQAPLPTYLQSYDSFVSHFFGDTNDDTPPPLSSSRVVPSHLTSYEAFIRYSTRTITTTTTGPANYKISSSSSSSPKAAAAPAHAALLPLNQYYARCAKALGGVPPPPSTMPWYRWGGHLCTVEELFQSASEGRCHFCWFVMVKVLRRLFVGEEDEGDPGRRRLDEVWGDVSNIKSLWVSVFFWGEDRWRRKDMDVWRGEVRVESRGVVPKKGWEEGKVVVSEFVRLSGFSAGPSYSPSFLTSFHTASEQSWSQALEWINNCRSHPLCNAAEIMDCHDRRPARLIAVGRPGDTHVRVIETARLAVSETPFMSLSHCWGKNGVPTQLLRDNYNRFLNEGIKLTELPRTFRDAIDVTRRLNMVPYIWIDSLCIIQDSKQDWDEESVKMQYVYRNSVLNLAAGASPNSHGGLFNLRHPLSTVPWSIPLQDESDGLILFTRGWVLQEQLLARRTLIFGMEELHWECVTSEASESFPSSIETERWDDLHDRRTIFQHQWENLVSGVSVNISDAKRRKAWELLVQTYFSRSLTKAWDRLVAISGIAEQLGGRWGQGVTYLAGLWSYRLVQGLLWSMTADRCEERDAGAAPSWSWASLVPAHVPGVTDLQLMYEEDEFVDGLAEVLEARVTPARSTNPFGTVVPGSGRIRLRGSVLPRARITNRDGNFEDYDLFFARTVSGSHNIRLDESGQYINVHSGLPNYLHGQSIVVNWDDINDMQEDGEAYLAPLQVQLIEGGPGGIPSALQLVRLVLFKASSISTPQFRRAGLFSITDDAPEWFGDQQRDNNTDNNLDINVQSSSDPEPFAVHYPSPNHQHHPFSQQTAFDAYDNYSESQPDSDSYSSNPFANATWENEAREETKRESTESEEYVNRHDYYVWILGIERLKNQGFLCNIDTWFAQEQERYVEMEARDSGDGIPEAEKQQRLQQQRRMDLLKEDPYVNGPRPLNTNLTHRYSPYFGHYRRIDEFLEVCKQVAQLKPDSVLGRGEGNRYVVYEIV</sequence>
<dbReference type="PANTHER" id="PTHR33112:SF10">
    <property type="entry name" value="TOL"/>
    <property type="match status" value="1"/>
</dbReference>
<protein>
    <submittedName>
        <fullName evidence="3">TOL protein</fullName>
    </submittedName>
</protein>
<evidence type="ECO:0000313" key="4">
    <source>
        <dbReference type="Proteomes" id="UP001303222"/>
    </source>
</evidence>
<feature type="compositionally biased region" description="Basic and acidic residues" evidence="1">
    <location>
        <begin position="911"/>
        <end position="925"/>
    </location>
</feature>
<dbReference type="EMBL" id="MU859236">
    <property type="protein sequence ID" value="KAK3948947.1"/>
    <property type="molecule type" value="Genomic_DNA"/>
</dbReference>
<dbReference type="Pfam" id="PF06985">
    <property type="entry name" value="HET"/>
    <property type="match status" value="1"/>
</dbReference>
<proteinExistence type="predicted"/>
<gene>
    <name evidence="3" type="ORF">QBC32DRAFT_379870</name>
</gene>
<reference evidence="3" key="1">
    <citation type="journal article" date="2023" name="Mol. Phylogenet. Evol.">
        <title>Genome-scale phylogeny and comparative genomics of the fungal order Sordariales.</title>
        <authorList>
            <person name="Hensen N."/>
            <person name="Bonometti L."/>
            <person name="Westerberg I."/>
            <person name="Brannstrom I.O."/>
            <person name="Guillou S."/>
            <person name="Cros-Aarteil S."/>
            <person name="Calhoun S."/>
            <person name="Haridas S."/>
            <person name="Kuo A."/>
            <person name="Mondo S."/>
            <person name="Pangilinan J."/>
            <person name="Riley R."/>
            <person name="LaButti K."/>
            <person name="Andreopoulos B."/>
            <person name="Lipzen A."/>
            <person name="Chen C."/>
            <person name="Yan M."/>
            <person name="Daum C."/>
            <person name="Ng V."/>
            <person name="Clum A."/>
            <person name="Steindorff A."/>
            <person name="Ohm R.A."/>
            <person name="Martin F."/>
            <person name="Silar P."/>
            <person name="Natvig D.O."/>
            <person name="Lalanne C."/>
            <person name="Gautier V."/>
            <person name="Ament-Velasquez S.L."/>
            <person name="Kruys A."/>
            <person name="Hutchinson M.I."/>
            <person name="Powell A.J."/>
            <person name="Barry K."/>
            <person name="Miller A.N."/>
            <person name="Grigoriev I.V."/>
            <person name="Debuchy R."/>
            <person name="Gladieux P."/>
            <person name="Hiltunen Thoren M."/>
            <person name="Johannesson H."/>
        </authorList>
    </citation>
    <scope>NUCLEOTIDE SEQUENCE</scope>
    <source>
        <strain evidence="3">CBS 626.80</strain>
    </source>
</reference>
<dbReference type="Proteomes" id="UP001303222">
    <property type="component" value="Unassembled WGS sequence"/>
</dbReference>
<comment type="caution">
    <text evidence="3">The sequence shown here is derived from an EMBL/GenBank/DDBJ whole genome shotgun (WGS) entry which is preliminary data.</text>
</comment>
<organism evidence="3 4">
    <name type="scientific">Pseudoneurospora amorphoporcata</name>
    <dbReference type="NCBI Taxonomy" id="241081"/>
    <lineage>
        <taxon>Eukaryota</taxon>
        <taxon>Fungi</taxon>
        <taxon>Dikarya</taxon>
        <taxon>Ascomycota</taxon>
        <taxon>Pezizomycotina</taxon>
        <taxon>Sordariomycetes</taxon>
        <taxon>Sordariomycetidae</taxon>
        <taxon>Sordariales</taxon>
        <taxon>Sordariaceae</taxon>
        <taxon>Pseudoneurospora</taxon>
    </lineage>
</organism>
<keyword evidence="4" id="KW-1185">Reference proteome</keyword>
<dbReference type="AlphaFoldDB" id="A0AAN6SC86"/>
<feature type="compositionally biased region" description="Polar residues" evidence="1">
    <location>
        <begin position="846"/>
        <end position="859"/>
    </location>
</feature>
<reference evidence="3" key="2">
    <citation type="submission" date="2023-06" db="EMBL/GenBank/DDBJ databases">
        <authorList>
            <consortium name="Lawrence Berkeley National Laboratory"/>
            <person name="Mondo S.J."/>
            <person name="Hensen N."/>
            <person name="Bonometti L."/>
            <person name="Westerberg I."/>
            <person name="Brannstrom I.O."/>
            <person name="Guillou S."/>
            <person name="Cros-Aarteil S."/>
            <person name="Calhoun S."/>
            <person name="Haridas S."/>
            <person name="Kuo A."/>
            <person name="Pangilinan J."/>
            <person name="Riley R."/>
            <person name="Labutti K."/>
            <person name="Andreopoulos B."/>
            <person name="Lipzen A."/>
            <person name="Chen C."/>
            <person name="Yanf M."/>
            <person name="Daum C."/>
            <person name="Ng V."/>
            <person name="Clum A."/>
            <person name="Steindorff A."/>
            <person name="Ohm R."/>
            <person name="Martin F."/>
            <person name="Silar P."/>
            <person name="Natvig D."/>
            <person name="Lalanne C."/>
            <person name="Gautier V."/>
            <person name="Ament-Velasquez S.L."/>
            <person name="Kruys A."/>
            <person name="Hutchinson M.I."/>
            <person name="Powell A.J."/>
            <person name="Barry K."/>
            <person name="Miller A.N."/>
            <person name="Grigoriev I.V."/>
            <person name="Debuchy R."/>
            <person name="Gladieux P."/>
            <person name="Thoren M.H."/>
            <person name="Johannesson H."/>
        </authorList>
    </citation>
    <scope>NUCLEOTIDE SEQUENCE</scope>
    <source>
        <strain evidence="3">CBS 626.80</strain>
    </source>
</reference>
<evidence type="ECO:0000259" key="2">
    <source>
        <dbReference type="Pfam" id="PF06985"/>
    </source>
</evidence>
<dbReference type="InterPro" id="IPR010730">
    <property type="entry name" value="HET"/>
</dbReference>
<name>A0AAN6SC86_9PEZI</name>